<dbReference type="Gene3D" id="2.40.30.60">
    <property type="entry name" value="RimM"/>
    <property type="match status" value="1"/>
</dbReference>
<organism evidence="8 9">
    <name type="scientific">Cesiribacter andamanensis AMV16</name>
    <dbReference type="NCBI Taxonomy" id="1279009"/>
    <lineage>
        <taxon>Bacteria</taxon>
        <taxon>Pseudomonadati</taxon>
        <taxon>Bacteroidota</taxon>
        <taxon>Cytophagia</taxon>
        <taxon>Cytophagales</taxon>
        <taxon>Cesiribacteraceae</taxon>
        <taxon>Cesiribacter</taxon>
    </lineage>
</organism>
<evidence type="ECO:0000256" key="4">
    <source>
        <dbReference type="ARBA" id="ARBA00023186"/>
    </source>
</evidence>
<gene>
    <name evidence="5 8" type="primary">rimM</name>
    <name evidence="8" type="ORF">ADICEAN_01005</name>
</gene>
<dbReference type="InterPro" id="IPR036976">
    <property type="entry name" value="RimM_N_sf"/>
</dbReference>
<protein>
    <recommendedName>
        <fullName evidence="5">Ribosome maturation factor RimM</fullName>
    </recommendedName>
</protein>
<dbReference type="GO" id="GO:0042274">
    <property type="term" value="P:ribosomal small subunit biogenesis"/>
    <property type="evidence" value="ECO:0007669"/>
    <property type="project" value="UniProtKB-UniRule"/>
</dbReference>
<evidence type="ECO:0000256" key="1">
    <source>
        <dbReference type="ARBA" id="ARBA00022490"/>
    </source>
</evidence>
<dbReference type="SUPFAM" id="SSF50447">
    <property type="entry name" value="Translation proteins"/>
    <property type="match status" value="1"/>
</dbReference>
<accession>M7N9I7</accession>
<comment type="function">
    <text evidence="5">An accessory protein needed during the final step in the assembly of 30S ribosomal subunit, possibly for assembly of the head region. Essential for efficient processing of 16S rRNA. May be needed both before and after RbfA during the maturation of 16S rRNA. It has affinity for free ribosomal 30S subunits but not for 70S ribosomes.</text>
</comment>
<reference evidence="8 9" key="1">
    <citation type="journal article" date="2013" name="Genome Announc.">
        <title>Draft Genome Sequence of Cesiribacter andamanensis Strain AMV16T, Isolated from a Soil Sample from a Mud Volcano in the Andaman Islands, India.</title>
        <authorList>
            <person name="Shivaji S."/>
            <person name="Ara S."/>
            <person name="Begum Z."/>
            <person name="Srinivas T.N."/>
            <person name="Singh A."/>
            <person name="Kumar Pinnaka A."/>
        </authorList>
    </citation>
    <scope>NUCLEOTIDE SEQUENCE [LARGE SCALE GENOMIC DNA]</scope>
    <source>
        <strain evidence="8 9">AMV16</strain>
    </source>
</reference>
<sequence>MRKEECYQLGTIQKPHGLRGEVAVFLDVDDPSLYTELESVFVDQGGQLIPFFIEGVNVQAQKAIFKFEEVDSVEAAGSLTGRELYLPLAALPPLEGNAFYYHEIIGFRLVDVTSGEVGTISEVISGQQDLLVADRAGIEILVPLHDELIVRLDREKQELHMQLPEGLLDIYLEA</sequence>
<dbReference type="Pfam" id="PF01782">
    <property type="entry name" value="RimM"/>
    <property type="match status" value="1"/>
</dbReference>
<keyword evidence="4 5" id="KW-0143">Chaperone</keyword>
<evidence type="ECO:0000256" key="3">
    <source>
        <dbReference type="ARBA" id="ARBA00022552"/>
    </source>
</evidence>
<dbReference type="InterPro" id="IPR009000">
    <property type="entry name" value="Transl_B-barrel_sf"/>
</dbReference>
<comment type="subcellular location">
    <subcellularLocation>
        <location evidence="5">Cytoplasm</location>
    </subcellularLocation>
</comment>
<dbReference type="GO" id="GO:0006364">
    <property type="term" value="P:rRNA processing"/>
    <property type="evidence" value="ECO:0007669"/>
    <property type="project" value="UniProtKB-UniRule"/>
</dbReference>
<dbReference type="GO" id="GO:0005737">
    <property type="term" value="C:cytoplasm"/>
    <property type="evidence" value="ECO:0007669"/>
    <property type="project" value="UniProtKB-SubCell"/>
</dbReference>
<dbReference type="EMBL" id="AODQ01000016">
    <property type="protein sequence ID" value="EMR03856.1"/>
    <property type="molecule type" value="Genomic_DNA"/>
</dbReference>
<dbReference type="Proteomes" id="UP000011910">
    <property type="component" value="Unassembled WGS sequence"/>
</dbReference>
<dbReference type="SUPFAM" id="SSF50346">
    <property type="entry name" value="PRC-barrel domain"/>
    <property type="match status" value="1"/>
</dbReference>
<comment type="caution">
    <text evidence="8">The sequence shown here is derived from an EMBL/GenBank/DDBJ whole genome shotgun (WGS) entry which is preliminary data.</text>
</comment>
<proteinExistence type="inferred from homology"/>
<evidence type="ECO:0000256" key="2">
    <source>
        <dbReference type="ARBA" id="ARBA00022517"/>
    </source>
</evidence>
<comment type="domain">
    <text evidence="5">The PRC barrel domain binds ribosomal protein uS19.</text>
</comment>
<dbReference type="HAMAP" id="MF_00014">
    <property type="entry name" value="Ribosome_mat_RimM"/>
    <property type="match status" value="1"/>
</dbReference>
<dbReference type="Gene3D" id="2.30.30.240">
    <property type="entry name" value="PRC-barrel domain"/>
    <property type="match status" value="1"/>
</dbReference>
<name>M7N9I7_9BACT</name>
<dbReference type="AlphaFoldDB" id="M7N9I7"/>
<dbReference type="STRING" id="1279009.ADICEAN_01005"/>
<dbReference type="RefSeq" id="WP_009194407.1">
    <property type="nucleotide sequence ID" value="NZ_AODQ01000016.1"/>
</dbReference>
<dbReference type="eggNOG" id="COG0806">
    <property type="taxonomic scope" value="Bacteria"/>
</dbReference>
<dbReference type="OrthoDB" id="9810331at2"/>
<dbReference type="GO" id="GO:0005840">
    <property type="term" value="C:ribosome"/>
    <property type="evidence" value="ECO:0007669"/>
    <property type="project" value="InterPro"/>
</dbReference>
<feature type="domain" description="RimM N-terminal" evidence="6">
    <location>
        <begin position="9"/>
        <end position="87"/>
    </location>
</feature>
<dbReference type="InterPro" id="IPR002676">
    <property type="entry name" value="RimM_N"/>
</dbReference>
<keyword evidence="1 5" id="KW-0963">Cytoplasm</keyword>
<feature type="domain" description="Ribosome maturation factor RimM PRC barrel" evidence="7">
    <location>
        <begin position="102"/>
        <end position="167"/>
    </location>
</feature>
<keyword evidence="2 5" id="KW-0690">Ribosome biogenesis</keyword>
<comment type="subunit">
    <text evidence="5">Binds ribosomal protein uS19.</text>
</comment>
<dbReference type="InterPro" id="IPR011961">
    <property type="entry name" value="RimM"/>
</dbReference>
<dbReference type="InterPro" id="IPR011033">
    <property type="entry name" value="PRC_barrel-like_sf"/>
</dbReference>
<dbReference type="InterPro" id="IPR056792">
    <property type="entry name" value="PRC_RimM"/>
</dbReference>
<evidence type="ECO:0000259" key="6">
    <source>
        <dbReference type="Pfam" id="PF01782"/>
    </source>
</evidence>
<dbReference type="PANTHER" id="PTHR33692">
    <property type="entry name" value="RIBOSOME MATURATION FACTOR RIMM"/>
    <property type="match status" value="1"/>
</dbReference>
<dbReference type="Pfam" id="PF24986">
    <property type="entry name" value="PRC_RimM"/>
    <property type="match status" value="1"/>
</dbReference>
<dbReference type="PATRIC" id="fig|1279009.4.peg.1019"/>
<dbReference type="PANTHER" id="PTHR33692:SF1">
    <property type="entry name" value="RIBOSOME MATURATION FACTOR RIMM"/>
    <property type="match status" value="1"/>
</dbReference>
<comment type="similarity">
    <text evidence="5">Belongs to the RimM family.</text>
</comment>
<evidence type="ECO:0000313" key="8">
    <source>
        <dbReference type="EMBL" id="EMR03856.1"/>
    </source>
</evidence>
<keyword evidence="3 5" id="KW-0698">rRNA processing</keyword>
<evidence type="ECO:0000256" key="5">
    <source>
        <dbReference type="HAMAP-Rule" id="MF_00014"/>
    </source>
</evidence>
<keyword evidence="9" id="KW-1185">Reference proteome</keyword>
<evidence type="ECO:0000259" key="7">
    <source>
        <dbReference type="Pfam" id="PF24986"/>
    </source>
</evidence>
<dbReference type="NCBIfam" id="TIGR02273">
    <property type="entry name" value="16S_RimM"/>
    <property type="match status" value="1"/>
</dbReference>
<evidence type="ECO:0000313" key="9">
    <source>
        <dbReference type="Proteomes" id="UP000011910"/>
    </source>
</evidence>
<dbReference type="GO" id="GO:0043022">
    <property type="term" value="F:ribosome binding"/>
    <property type="evidence" value="ECO:0007669"/>
    <property type="project" value="InterPro"/>
</dbReference>